<sequence length="261" mass="28406">MWSLFSCAIICMKGGIRMRKWLLSTLTILILTLTACTSSANTPPPKEDAKKQEVEEKPMTNNNELNQDLLQAIATQNITEIKTLLEQGAKVDVVNNKGESGLLVATHHNNIEMAQLFLDHGANVNLQDHIQDSPFLYAGAEGRTEILKRMLSHNPDYTLTNRYGGTALIPAAEKGHLANVELLLKDTTIDVNHINKPGWTALLEAIVLSNGGKTQQQIVQALLENGADPNIADANGVTPLAHAKQHGYKTIADLLISHGAK</sequence>
<proteinExistence type="predicted"/>
<organism evidence="1 2">
    <name type="scientific">Listeria booriae</name>
    <dbReference type="NCBI Taxonomy" id="1552123"/>
    <lineage>
        <taxon>Bacteria</taxon>
        <taxon>Bacillati</taxon>
        <taxon>Bacillota</taxon>
        <taxon>Bacilli</taxon>
        <taxon>Bacillales</taxon>
        <taxon>Listeriaceae</taxon>
        <taxon>Listeria</taxon>
    </lineage>
</organism>
<dbReference type="SMART" id="SM00248">
    <property type="entry name" value="ANK"/>
    <property type="match status" value="6"/>
</dbReference>
<dbReference type="PROSITE" id="PS50088">
    <property type="entry name" value="ANK_REPEAT"/>
    <property type="match status" value="3"/>
</dbReference>
<dbReference type="SUPFAM" id="SSF48403">
    <property type="entry name" value="Ankyrin repeat"/>
    <property type="match status" value="1"/>
</dbReference>
<dbReference type="PROSITE" id="PS50297">
    <property type="entry name" value="ANK_REP_REGION"/>
    <property type="match status" value="2"/>
</dbReference>
<protein>
    <submittedName>
        <fullName evidence="1">Ankyrin repeat domain-containing protein</fullName>
    </submittedName>
</protein>
<dbReference type="InterPro" id="IPR036770">
    <property type="entry name" value="Ankyrin_rpt-contain_sf"/>
</dbReference>
<name>A0A7X0TMH7_9LIST</name>
<accession>A0A7X0TMH7</accession>
<comment type="caution">
    <text evidence="1">The sequence shown here is derived from an EMBL/GenBank/DDBJ whole genome shotgun (WGS) entry which is preliminary data.</text>
</comment>
<reference evidence="1 2" key="1">
    <citation type="submission" date="2020-03" db="EMBL/GenBank/DDBJ databases">
        <title>Soil Listeria distribution.</title>
        <authorList>
            <person name="Liao J."/>
            <person name="Wiedmann M."/>
        </authorList>
    </citation>
    <scope>NUCLEOTIDE SEQUENCE [LARGE SCALE GENOMIC DNA]</scope>
    <source>
        <strain evidence="1 2">FSL L7-1833</strain>
    </source>
</reference>
<dbReference type="AlphaFoldDB" id="A0A7X0TMH7"/>
<gene>
    <name evidence="1" type="ORF">HB759_02215</name>
</gene>
<evidence type="ECO:0000313" key="2">
    <source>
        <dbReference type="Proteomes" id="UP000532866"/>
    </source>
</evidence>
<dbReference type="Proteomes" id="UP000532866">
    <property type="component" value="Unassembled WGS sequence"/>
</dbReference>
<dbReference type="PANTHER" id="PTHR24201">
    <property type="entry name" value="ANK_REP_REGION DOMAIN-CONTAINING PROTEIN"/>
    <property type="match status" value="1"/>
</dbReference>
<dbReference type="Gene3D" id="1.25.40.20">
    <property type="entry name" value="Ankyrin repeat-containing domain"/>
    <property type="match status" value="1"/>
</dbReference>
<dbReference type="EMBL" id="JAAROL010000001">
    <property type="protein sequence ID" value="MBC1330755.1"/>
    <property type="molecule type" value="Genomic_DNA"/>
</dbReference>
<dbReference type="Pfam" id="PF12796">
    <property type="entry name" value="Ank_2"/>
    <property type="match status" value="2"/>
</dbReference>
<dbReference type="InterPro" id="IPR050776">
    <property type="entry name" value="Ank_Repeat/CDKN_Inhibitor"/>
</dbReference>
<dbReference type="InterPro" id="IPR002110">
    <property type="entry name" value="Ankyrin_rpt"/>
</dbReference>
<evidence type="ECO:0000313" key="1">
    <source>
        <dbReference type="EMBL" id="MBC1330755.1"/>
    </source>
</evidence>